<gene>
    <name evidence="3" type="ORF">OG579_16725</name>
</gene>
<dbReference type="RefSeq" id="WP_328856845.1">
    <property type="nucleotide sequence ID" value="NZ_CP108021.1"/>
</dbReference>
<accession>A0AAU4JZU9</accession>
<keyword evidence="2" id="KW-1133">Transmembrane helix</keyword>
<proteinExistence type="predicted"/>
<dbReference type="KEGG" id="whr:OG579_16725"/>
<keyword evidence="2" id="KW-0472">Membrane</keyword>
<sequence>MNEPERPDNSPQQPGHTPPTEQFPVGGQAYSQTRPFDAEPQTQQVAAADPGPTPTRPKRRTGVIVTISALVVVLVLVIAGVGSELYLRNATKDCLEKSFSDVTGSSASVSLSKKPMLLQYATKKVPYVQIDAGGDNGSAIELHGRADNITARSDGSTLGSLSANGSVPFSRIVELSKQSAQTATDQNPADQNTGGADSTQNGQSGLSGLFGGFTLNSVTGNQSTGTMSLDATVTVAIFPIPVSVELKPTVTGGKIEFQVVKASALVFGVPSGFAQTLVDGVSKSLFPPLFDQLDFQQLSVTSTGVDFRVTGTDVPLNQDTLGSTPVDQGSTNDACTIL</sequence>
<feature type="region of interest" description="Disordered" evidence="1">
    <location>
        <begin position="1"/>
        <end position="59"/>
    </location>
</feature>
<dbReference type="EMBL" id="CP108021">
    <property type="protein sequence ID" value="WUM19331.1"/>
    <property type="molecule type" value="Genomic_DNA"/>
</dbReference>
<evidence type="ECO:0000256" key="1">
    <source>
        <dbReference type="SAM" id="MobiDB-lite"/>
    </source>
</evidence>
<dbReference type="AlphaFoldDB" id="A0AAU4JZU9"/>
<feature type="compositionally biased region" description="Polar residues" evidence="1">
    <location>
        <begin position="29"/>
        <end position="45"/>
    </location>
</feature>
<evidence type="ECO:0000256" key="2">
    <source>
        <dbReference type="SAM" id="Phobius"/>
    </source>
</evidence>
<keyword evidence="4" id="KW-1185">Reference proteome</keyword>
<evidence type="ECO:0000313" key="4">
    <source>
        <dbReference type="Proteomes" id="UP001432128"/>
    </source>
</evidence>
<reference evidence="3 4" key="1">
    <citation type="submission" date="2022-10" db="EMBL/GenBank/DDBJ databases">
        <title>The complete genomes of actinobacterial strains from the NBC collection.</title>
        <authorList>
            <person name="Joergensen T.S."/>
            <person name="Alvarez Arevalo M."/>
            <person name="Sterndorff E.B."/>
            <person name="Faurdal D."/>
            <person name="Vuksanovic O."/>
            <person name="Mourched A.-S."/>
            <person name="Charusanti P."/>
            <person name="Shaw S."/>
            <person name="Blin K."/>
            <person name="Weber T."/>
        </authorList>
    </citation>
    <scope>NUCLEOTIDE SEQUENCE [LARGE SCALE GENOMIC DNA]</scope>
    <source>
        <strain evidence="3 4">NBC_00319</strain>
    </source>
</reference>
<protein>
    <submittedName>
        <fullName evidence="3">DUF2993 domain-containing protein</fullName>
    </submittedName>
</protein>
<dbReference type="Proteomes" id="UP001432128">
    <property type="component" value="Chromosome"/>
</dbReference>
<feature type="transmembrane region" description="Helical" evidence="2">
    <location>
        <begin position="63"/>
        <end position="87"/>
    </location>
</feature>
<organism evidence="3 4">
    <name type="scientific">Williamsia herbipolensis</name>
    <dbReference type="NCBI Taxonomy" id="1603258"/>
    <lineage>
        <taxon>Bacteria</taxon>
        <taxon>Bacillati</taxon>
        <taxon>Actinomycetota</taxon>
        <taxon>Actinomycetes</taxon>
        <taxon>Mycobacteriales</taxon>
        <taxon>Nocardiaceae</taxon>
        <taxon>Williamsia</taxon>
    </lineage>
</organism>
<feature type="region of interest" description="Disordered" evidence="1">
    <location>
        <begin position="178"/>
        <end position="201"/>
    </location>
</feature>
<name>A0AAU4JZU9_9NOCA</name>
<feature type="compositionally biased region" description="Polar residues" evidence="1">
    <location>
        <begin position="178"/>
        <end position="199"/>
    </location>
</feature>
<evidence type="ECO:0000313" key="3">
    <source>
        <dbReference type="EMBL" id="WUM19331.1"/>
    </source>
</evidence>
<dbReference type="InterPro" id="IPR021373">
    <property type="entry name" value="DUF2993"/>
</dbReference>
<dbReference type="Pfam" id="PF11209">
    <property type="entry name" value="LmeA"/>
    <property type="match status" value="1"/>
</dbReference>
<keyword evidence="2" id="KW-0812">Transmembrane</keyword>